<name>A0A0E9XHM5_ANGAN</name>
<accession>A0A0E9XHM5</accession>
<reference evidence="1" key="1">
    <citation type="submission" date="2014-11" db="EMBL/GenBank/DDBJ databases">
        <authorList>
            <person name="Amaro Gonzalez C."/>
        </authorList>
    </citation>
    <scope>NUCLEOTIDE SEQUENCE</scope>
</reference>
<protein>
    <submittedName>
        <fullName evidence="1">Uncharacterized protein</fullName>
    </submittedName>
</protein>
<sequence>MKWVYQLYPTGAEGRYRERCDLGKAALCFCAFSM</sequence>
<evidence type="ECO:0000313" key="1">
    <source>
        <dbReference type="EMBL" id="JAI01316.1"/>
    </source>
</evidence>
<organism evidence="1">
    <name type="scientific">Anguilla anguilla</name>
    <name type="common">European freshwater eel</name>
    <name type="synonym">Muraena anguilla</name>
    <dbReference type="NCBI Taxonomy" id="7936"/>
    <lineage>
        <taxon>Eukaryota</taxon>
        <taxon>Metazoa</taxon>
        <taxon>Chordata</taxon>
        <taxon>Craniata</taxon>
        <taxon>Vertebrata</taxon>
        <taxon>Euteleostomi</taxon>
        <taxon>Actinopterygii</taxon>
        <taxon>Neopterygii</taxon>
        <taxon>Teleostei</taxon>
        <taxon>Anguilliformes</taxon>
        <taxon>Anguillidae</taxon>
        <taxon>Anguilla</taxon>
    </lineage>
</organism>
<dbReference type="AlphaFoldDB" id="A0A0E9XHM5"/>
<proteinExistence type="predicted"/>
<dbReference type="EMBL" id="GBXM01007262">
    <property type="protein sequence ID" value="JAI01316.1"/>
    <property type="molecule type" value="Transcribed_RNA"/>
</dbReference>
<reference evidence="1" key="2">
    <citation type="journal article" date="2015" name="Fish Shellfish Immunol.">
        <title>Early steps in the European eel (Anguilla anguilla)-Vibrio vulnificus interaction in the gills: Role of the RtxA13 toxin.</title>
        <authorList>
            <person name="Callol A."/>
            <person name="Pajuelo D."/>
            <person name="Ebbesson L."/>
            <person name="Teles M."/>
            <person name="MacKenzie S."/>
            <person name="Amaro C."/>
        </authorList>
    </citation>
    <scope>NUCLEOTIDE SEQUENCE</scope>
</reference>